<keyword evidence="3 5" id="KW-0472">Membrane</keyword>
<feature type="transmembrane region" description="Helical" evidence="5">
    <location>
        <begin position="12"/>
        <end position="31"/>
    </location>
</feature>
<dbReference type="GO" id="GO:0008658">
    <property type="term" value="F:penicillin binding"/>
    <property type="evidence" value="ECO:0007669"/>
    <property type="project" value="InterPro"/>
</dbReference>
<dbReference type="AlphaFoldDB" id="A0A8J2VIU3"/>
<organism evidence="7 8">
    <name type="scientific">Marinithermofilum abyssi</name>
    <dbReference type="NCBI Taxonomy" id="1571185"/>
    <lineage>
        <taxon>Bacteria</taxon>
        <taxon>Bacillati</taxon>
        <taxon>Bacillota</taxon>
        <taxon>Bacilli</taxon>
        <taxon>Bacillales</taxon>
        <taxon>Thermoactinomycetaceae</taxon>
        <taxon>Marinithermofilum</taxon>
    </lineage>
</organism>
<evidence type="ECO:0000259" key="6">
    <source>
        <dbReference type="PROSITE" id="PS51178"/>
    </source>
</evidence>
<dbReference type="Pfam" id="PF00905">
    <property type="entry name" value="Transpeptidase"/>
    <property type="match status" value="1"/>
</dbReference>
<dbReference type="PROSITE" id="PS51178">
    <property type="entry name" value="PASTA"/>
    <property type="match status" value="1"/>
</dbReference>
<evidence type="ECO:0000313" key="8">
    <source>
        <dbReference type="Proteomes" id="UP000625210"/>
    </source>
</evidence>
<dbReference type="Pfam" id="PF03717">
    <property type="entry name" value="PBP_dimer"/>
    <property type="match status" value="1"/>
</dbReference>
<dbReference type="InterPro" id="IPR005543">
    <property type="entry name" value="PASTA_dom"/>
</dbReference>
<dbReference type="InterPro" id="IPR036138">
    <property type="entry name" value="PBP_dimer_sf"/>
</dbReference>
<evidence type="ECO:0000256" key="4">
    <source>
        <dbReference type="SAM" id="MobiDB-lite"/>
    </source>
</evidence>
<gene>
    <name evidence="7" type="primary">spoVD</name>
    <name evidence="7" type="ORF">GCM10011571_25830</name>
</gene>
<sequence>MVSHRKSKLRSLLIGFIYIGLLGGLLIRLIWLQTVDASHLQAQAEKAWQKNEMIKPERGTIMDRNEKELAQEVSAYIIAADLNQLEHPKQAAKQLAPIMDMPEKTIRERLLKKGVRQVEIRNGGHYKVSEKQRQQIMRLGIPGIYAIRTTDRDYIEGELAAHVLGFVNAEGQPTGGVEQRYNRKLQGKEGKIRYKKDAQGRKLYHGVEDFTPPVQGKDVVLTLDGRIQYQAEKVLDQVMKQYQPKAATAVVADPQTGGILAMANRPTFDPGNYGSTWKSGANDKNMAISSQFEPGSTFKIVTLAAAIEEKLFQGDAFFQSGAIKVAGRKIRDWNDTGWGEITYRKGVELSSNVAFVKLGRQLGADKLIRYIDRFGFGRITERTGQKTGIDLPAEAKGYFFGKEELSPLELASTAFGQGIAVTPIQQVMAVSAIANGGTLYRPHVLKEIRDPDTGKVLQKEKPYAIRKRVVSPQTAAQVRDILRGVVKEGTGKEADIPGFEVAGKTGTAQKPLAGGKGYAKGEYIVSFIGFAPADHPRAVVYVAVDDPAGSPHGGEVAAPAARDILREVLRVKGVNPSSSPVQNETAGNESPLAQDWRGQGVDQVNERLSNQGLNVNVLGGGDKVIAQYPAPDKPVYDRRVYLLTEDSRAMNMPDLYGKSLREALDICSLLGLQVDVEGEGYVVGQSIPPDERILDRQTIQLILHPEPDS</sequence>
<keyword evidence="8" id="KW-1185">Reference proteome</keyword>
<dbReference type="Pfam" id="PF03793">
    <property type="entry name" value="PASTA"/>
    <property type="match status" value="1"/>
</dbReference>
<feature type="compositionally biased region" description="Polar residues" evidence="4">
    <location>
        <begin position="575"/>
        <end position="588"/>
    </location>
</feature>
<comment type="similarity">
    <text evidence="2">Belongs to the transpeptidase family.</text>
</comment>
<reference evidence="7" key="1">
    <citation type="journal article" date="2014" name="Int. J. Syst. Evol. Microbiol.">
        <title>Complete genome sequence of Corynebacterium casei LMG S-19264T (=DSM 44701T), isolated from a smear-ripened cheese.</title>
        <authorList>
            <consortium name="US DOE Joint Genome Institute (JGI-PGF)"/>
            <person name="Walter F."/>
            <person name="Albersmeier A."/>
            <person name="Kalinowski J."/>
            <person name="Ruckert C."/>
        </authorList>
    </citation>
    <scope>NUCLEOTIDE SEQUENCE</scope>
    <source>
        <strain evidence="7">CGMCC 1.15179</strain>
    </source>
</reference>
<evidence type="ECO:0000313" key="7">
    <source>
        <dbReference type="EMBL" id="GGE22587.1"/>
    </source>
</evidence>
<accession>A0A8J2VIU3</accession>
<feature type="region of interest" description="Disordered" evidence="4">
    <location>
        <begin position="575"/>
        <end position="594"/>
    </location>
</feature>
<comment type="subcellular location">
    <subcellularLocation>
        <location evidence="1">Membrane</location>
    </subcellularLocation>
</comment>
<dbReference type="InterPro" id="IPR005311">
    <property type="entry name" value="PBP_dimer"/>
</dbReference>
<evidence type="ECO:0000256" key="3">
    <source>
        <dbReference type="ARBA" id="ARBA00023136"/>
    </source>
</evidence>
<dbReference type="Gene3D" id="3.40.710.10">
    <property type="entry name" value="DD-peptidase/beta-lactamase superfamily"/>
    <property type="match status" value="1"/>
</dbReference>
<dbReference type="RefSeq" id="WP_188648303.1">
    <property type="nucleotide sequence ID" value="NZ_BMHQ01000009.1"/>
</dbReference>
<dbReference type="Proteomes" id="UP000625210">
    <property type="component" value="Unassembled WGS sequence"/>
</dbReference>
<dbReference type="GO" id="GO:0005886">
    <property type="term" value="C:plasma membrane"/>
    <property type="evidence" value="ECO:0007669"/>
    <property type="project" value="TreeGrafter"/>
</dbReference>
<dbReference type="PANTHER" id="PTHR30627:SF26">
    <property type="entry name" value="PENICILLIN-BINDING PROTEIN 2B"/>
    <property type="match status" value="1"/>
</dbReference>
<dbReference type="SUPFAM" id="SSF56519">
    <property type="entry name" value="Penicillin binding protein dimerisation domain"/>
    <property type="match status" value="1"/>
</dbReference>
<dbReference type="Gene3D" id="3.90.1310.10">
    <property type="entry name" value="Penicillin-binding protein 2a (Domain 2)"/>
    <property type="match status" value="1"/>
</dbReference>
<dbReference type="InterPro" id="IPR050515">
    <property type="entry name" value="Beta-lactam/transpept"/>
</dbReference>
<feature type="domain" description="PASTA" evidence="6">
    <location>
        <begin position="646"/>
        <end position="705"/>
    </location>
</feature>
<dbReference type="GO" id="GO:0071555">
    <property type="term" value="P:cell wall organization"/>
    <property type="evidence" value="ECO:0007669"/>
    <property type="project" value="TreeGrafter"/>
</dbReference>
<dbReference type="SUPFAM" id="SSF56601">
    <property type="entry name" value="beta-lactamase/transpeptidase-like"/>
    <property type="match status" value="1"/>
</dbReference>
<comment type="caution">
    <text evidence="7">The sequence shown here is derived from an EMBL/GenBank/DDBJ whole genome shotgun (WGS) entry which is preliminary data.</text>
</comment>
<dbReference type="InterPro" id="IPR012338">
    <property type="entry name" value="Beta-lactam/transpept-like"/>
</dbReference>
<evidence type="ECO:0000256" key="1">
    <source>
        <dbReference type="ARBA" id="ARBA00004370"/>
    </source>
</evidence>
<dbReference type="EMBL" id="BMHQ01000009">
    <property type="protein sequence ID" value="GGE22587.1"/>
    <property type="molecule type" value="Genomic_DNA"/>
</dbReference>
<dbReference type="PANTHER" id="PTHR30627">
    <property type="entry name" value="PEPTIDOGLYCAN D,D-TRANSPEPTIDASE"/>
    <property type="match status" value="1"/>
</dbReference>
<dbReference type="SUPFAM" id="SSF54184">
    <property type="entry name" value="Penicillin-binding protein 2x (pbp-2x), c-terminal domain"/>
    <property type="match status" value="2"/>
</dbReference>
<reference evidence="7" key="2">
    <citation type="submission" date="2020-09" db="EMBL/GenBank/DDBJ databases">
        <authorList>
            <person name="Sun Q."/>
            <person name="Zhou Y."/>
        </authorList>
    </citation>
    <scope>NUCLEOTIDE SEQUENCE</scope>
    <source>
        <strain evidence="7">CGMCC 1.15179</strain>
    </source>
</reference>
<dbReference type="SMART" id="SM00740">
    <property type="entry name" value="PASTA"/>
    <property type="match status" value="2"/>
</dbReference>
<evidence type="ECO:0000256" key="2">
    <source>
        <dbReference type="ARBA" id="ARBA00007171"/>
    </source>
</evidence>
<keyword evidence="5" id="KW-0812">Transmembrane</keyword>
<dbReference type="CDD" id="cd06575">
    <property type="entry name" value="PASTA_Pbp2x-like_2"/>
    <property type="match status" value="1"/>
</dbReference>
<proteinExistence type="inferred from homology"/>
<dbReference type="InterPro" id="IPR001460">
    <property type="entry name" value="PCN-bd_Tpept"/>
</dbReference>
<dbReference type="Gene3D" id="3.30.450.330">
    <property type="match status" value="1"/>
</dbReference>
<name>A0A8J2VIU3_9BACL</name>
<evidence type="ECO:0000256" key="5">
    <source>
        <dbReference type="SAM" id="Phobius"/>
    </source>
</evidence>
<protein>
    <submittedName>
        <fullName evidence="7">Stage V sporulation protein D</fullName>
    </submittedName>
</protein>
<keyword evidence="5" id="KW-1133">Transmembrane helix</keyword>